<dbReference type="NCBIfam" id="TIGR02136">
    <property type="entry name" value="ptsS_2"/>
    <property type="match status" value="1"/>
</dbReference>
<keyword evidence="4" id="KW-0592">Phosphate transport</keyword>
<keyword evidence="2 4" id="KW-0813">Transport</keyword>
<dbReference type="GO" id="GO:0042301">
    <property type="term" value="F:phosphate ion binding"/>
    <property type="evidence" value="ECO:0007669"/>
    <property type="project" value="UniProtKB-UniRule"/>
</dbReference>
<gene>
    <name evidence="6" type="ORF">A2024_09400</name>
</gene>
<proteinExistence type="inferred from homology"/>
<keyword evidence="3 4" id="KW-0732">Signal</keyword>
<evidence type="ECO:0000256" key="2">
    <source>
        <dbReference type="ARBA" id="ARBA00022448"/>
    </source>
</evidence>
<dbReference type="Proteomes" id="UP000177230">
    <property type="component" value="Unassembled WGS sequence"/>
</dbReference>
<protein>
    <recommendedName>
        <fullName evidence="4">Phosphate-binding protein</fullName>
    </recommendedName>
</protein>
<feature type="signal peptide" evidence="4">
    <location>
        <begin position="1"/>
        <end position="20"/>
    </location>
</feature>
<dbReference type="PANTHER" id="PTHR30570">
    <property type="entry name" value="PERIPLASMIC PHOSPHATE BINDING COMPONENT OF PHOSPHATE ABC TRANSPORTER"/>
    <property type="match status" value="1"/>
</dbReference>
<comment type="caution">
    <text evidence="6">The sequence shown here is derived from an EMBL/GenBank/DDBJ whole genome shotgun (WGS) entry which is preliminary data.</text>
</comment>
<dbReference type="SUPFAM" id="SSF53850">
    <property type="entry name" value="Periplasmic binding protein-like II"/>
    <property type="match status" value="1"/>
</dbReference>
<dbReference type="EMBL" id="MFFM01000038">
    <property type="protein sequence ID" value="OGF10550.1"/>
    <property type="molecule type" value="Genomic_DNA"/>
</dbReference>
<evidence type="ECO:0000256" key="1">
    <source>
        <dbReference type="ARBA" id="ARBA00008725"/>
    </source>
</evidence>
<dbReference type="Gene3D" id="3.40.190.10">
    <property type="entry name" value="Periplasmic binding protein-like II"/>
    <property type="match status" value="2"/>
</dbReference>
<dbReference type="InterPro" id="IPR050811">
    <property type="entry name" value="Phosphate_ABC_transporter"/>
</dbReference>
<dbReference type="GO" id="GO:0006817">
    <property type="term" value="P:phosphate ion transport"/>
    <property type="evidence" value="ECO:0007669"/>
    <property type="project" value="UniProtKB-UniRule"/>
</dbReference>
<organism evidence="6 7">
    <name type="scientific">Candidatus Edwardsbacteria bacterium GWF2_54_11</name>
    <dbReference type="NCBI Taxonomy" id="1817851"/>
    <lineage>
        <taxon>Bacteria</taxon>
        <taxon>Candidatus Edwardsiibacteriota</taxon>
    </lineage>
</organism>
<dbReference type="InterPro" id="IPR011862">
    <property type="entry name" value="Phos-bd"/>
</dbReference>
<evidence type="ECO:0000313" key="6">
    <source>
        <dbReference type="EMBL" id="OGF10550.1"/>
    </source>
</evidence>
<evidence type="ECO:0000256" key="3">
    <source>
        <dbReference type="ARBA" id="ARBA00022729"/>
    </source>
</evidence>
<dbReference type="AlphaFoldDB" id="A0A1F5R7W5"/>
<comment type="function">
    <text evidence="4">Involved in the system for phosphate transport across the cytoplasmic membrane.</text>
</comment>
<evidence type="ECO:0000313" key="7">
    <source>
        <dbReference type="Proteomes" id="UP000177230"/>
    </source>
</evidence>
<dbReference type="PROSITE" id="PS51257">
    <property type="entry name" value="PROKAR_LIPOPROTEIN"/>
    <property type="match status" value="1"/>
</dbReference>
<dbReference type="InterPro" id="IPR024370">
    <property type="entry name" value="PBP_domain"/>
</dbReference>
<name>A0A1F5R7W5_9BACT</name>
<reference evidence="6 7" key="1">
    <citation type="journal article" date="2016" name="Nat. Commun.">
        <title>Thousands of microbial genomes shed light on interconnected biogeochemical processes in an aquifer system.</title>
        <authorList>
            <person name="Anantharaman K."/>
            <person name="Brown C.T."/>
            <person name="Hug L.A."/>
            <person name="Sharon I."/>
            <person name="Castelle C.J."/>
            <person name="Probst A.J."/>
            <person name="Thomas B.C."/>
            <person name="Singh A."/>
            <person name="Wilkins M.J."/>
            <person name="Karaoz U."/>
            <person name="Brodie E.L."/>
            <person name="Williams K.H."/>
            <person name="Hubbard S.S."/>
            <person name="Banfield J.F."/>
        </authorList>
    </citation>
    <scope>NUCLEOTIDE SEQUENCE [LARGE SCALE GENOMIC DNA]</scope>
</reference>
<sequence>MMNKGNLIAMSLMTAVLILAGCGQKREAVIMAGSTAFQPFAEKLADQFMVQNPGINVTVQGGGSAVGIQSALAGTAQIGMADLVQLPEEAKDLTATEVARDGIAIVINPGNRIEGLTIKQVREIFNGVIANWKQVGGDDRPITVVSREAGSGTRTSFEQIVGDISLIKEALIQDSNGTIRETVANDANAVGYLSHGLINEKIKPVRLDGVECTTEQIISGKFKLVRPVFLLTQGQPQGAVKQVIDYMLSAEGQETIKSSGLIPVK</sequence>
<evidence type="ECO:0000259" key="5">
    <source>
        <dbReference type="Pfam" id="PF12849"/>
    </source>
</evidence>
<dbReference type="CDD" id="cd13653">
    <property type="entry name" value="PBP2_phosphate_like_1"/>
    <property type="match status" value="1"/>
</dbReference>
<comment type="similarity">
    <text evidence="1 4">Belongs to the PstS family.</text>
</comment>
<accession>A0A1F5R7W5</accession>
<feature type="chain" id="PRO_5027141554" description="Phosphate-binding protein" evidence="4">
    <location>
        <begin position="21"/>
        <end position="265"/>
    </location>
</feature>
<dbReference type="PANTHER" id="PTHR30570:SF1">
    <property type="entry name" value="PHOSPHATE-BINDING PROTEIN PSTS"/>
    <property type="match status" value="1"/>
</dbReference>
<dbReference type="Pfam" id="PF12849">
    <property type="entry name" value="PBP_like_2"/>
    <property type="match status" value="1"/>
</dbReference>
<evidence type="ECO:0000256" key="4">
    <source>
        <dbReference type="RuleBase" id="RU367119"/>
    </source>
</evidence>
<feature type="domain" description="PBP" evidence="5">
    <location>
        <begin position="26"/>
        <end position="251"/>
    </location>
</feature>